<comment type="caution">
    <text evidence="7">The sequence shown here is derived from an EMBL/GenBank/DDBJ whole genome shotgun (WGS) entry which is preliminary data.</text>
</comment>
<feature type="transmembrane region" description="Helical" evidence="6">
    <location>
        <begin position="195"/>
        <end position="213"/>
    </location>
</feature>
<evidence type="ECO:0000313" key="7">
    <source>
        <dbReference type="EMBL" id="RNF49974.1"/>
    </source>
</evidence>
<feature type="transmembrane region" description="Helical" evidence="6">
    <location>
        <begin position="36"/>
        <end position="55"/>
    </location>
</feature>
<evidence type="ECO:0000256" key="2">
    <source>
        <dbReference type="ARBA" id="ARBA00009142"/>
    </source>
</evidence>
<feature type="transmembrane region" description="Helical" evidence="6">
    <location>
        <begin position="120"/>
        <end position="142"/>
    </location>
</feature>
<keyword evidence="6" id="KW-1003">Cell membrane</keyword>
<keyword evidence="8" id="KW-1185">Reference proteome</keyword>
<protein>
    <recommendedName>
        <fullName evidence="6">Probable membrane transporter protein</fullName>
    </recommendedName>
</protein>
<dbReference type="InterPro" id="IPR002781">
    <property type="entry name" value="TM_pro_TauE-like"/>
</dbReference>
<keyword evidence="3 6" id="KW-0812">Transmembrane</keyword>
<feature type="transmembrane region" description="Helical" evidence="6">
    <location>
        <begin position="95"/>
        <end position="114"/>
    </location>
</feature>
<dbReference type="EMBL" id="RIZG01000006">
    <property type="protein sequence ID" value="RNF49974.1"/>
    <property type="molecule type" value="Genomic_DNA"/>
</dbReference>
<evidence type="ECO:0000256" key="4">
    <source>
        <dbReference type="ARBA" id="ARBA00022989"/>
    </source>
</evidence>
<feature type="transmembrane region" description="Helical" evidence="6">
    <location>
        <begin position="260"/>
        <end position="278"/>
    </location>
</feature>
<comment type="similarity">
    <text evidence="2 6">Belongs to the 4-toluene sulfonate uptake permease (TSUP) (TC 2.A.102) family.</text>
</comment>
<evidence type="ECO:0000256" key="3">
    <source>
        <dbReference type="ARBA" id="ARBA00022692"/>
    </source>
</evidence>
<evidence type="ECO:0000256" key="1">
    <source>
        <dbReference type="ARBA" id="ARBA00004141"/>
    </source>
</evidence>
<feature type="transmembrane region" description="Helical" evidence="6">
    <location>
        <begin position="61"/>
        <end position="83"/>
    </location>
</feature>
<keyword evidence="4 6" id="KW-1133">Transmembrane helix</keyword>
<dbReference type="Pfam" id="PF01925">
    <property type="entry name" value="TauE"/>
    <property type="match status" value="1"/>
</dbReference>
<dbReference type="GO" id="GO:0005886">
    <property type="term" value="C:plasma membrane"/>
    <property type="evidence" value="ECO:0007669"/>
    <property type="project" value="UniProtKB-SubCell"/>
</dbReference>
<evidence type="ECO:0000313" key="8">
    <source>
        <dbReference type="Proteomes" id="UP000280507"/>
    </source>
</evidence>
<organism evidence="7 8">
    <name type="scientific">Marinomonas hwangdonensis</name>
    <dbReference type="NCBI Taxonomy" id="1053647"/>
    <lineage>
        <taxon>Bacteria</taxon>
        <taxon>Pseudomonadati</taxon>
        <taxon>Pseudomonadota</taxon>
        <taxon>Gammaproteobacteria</taxon>
        <taxon>Oceanospirillales</taxon>
        <taxon>Oceanospirillaceae</taxon>
        <taxon>Marinomonas</taxon>
    </lineage>
</organism>
<dbReference type="AlphaFoldDB" id="A0A3M8Q4B2"/>
<keyword evidence="5 6" id="KW-0472">Membrane</keyword>
<evidence type="ECO:0000256" key="6">
    <source>
        <dbReference type="RuleBase" id="RU363041"/>
    </source>
</evidence>
<sequence length="279" mass="30108">MFKTNKLGFLNIMPNIELLILFAVIGVATGPMASTILISPALLAVPILSFFLPVLGLSFDAWFLVCIATAIVAFLPTHLYAWIVGMKNKTVETQVLIRHTAGMGMGGVIGAQLLSLASVWAFTLAFSLIALLAIVGVILDLLKKSKPILFHPYLGNMPSGLLIGTVSVVSGNGGGVLGHYFCHFKRLPVQLQQSTVEGFVVFISIAAMVGFLYPASAFDNMALQGFAGVIYLPGAGALAISHFFFYWLCRNRGNELDKKVLSMSFVIFLLASLTRMWTT</sequence>
<gene>
    <name evidence="7" type="ORF">EBI00_10860</name>
</gene>
<comment type="subcellular location">
    <subcellularLocation>
        <location evidence="6">Cell membrane</location>
        <topology evidence="6">Multi-pass membrane protein</topology>
    </subcellularLocation>
    <subcellularLocation>
        <location evidence="1">Membrane</location>
        <topology evidence="1">Multi-pass membrane protein</topology>
    </subcellularLocation>
</comment>
<feature type="transmembrane region" description="Helical" evidence="6">
    <location>
        <begin position="12"/>
        <end position="29"/>
    </location>
</feature>
<reference evidence="7 8" key="1">
    <citation type="journal article" date="2012" name="Int. J. Syst. Evol. Microbiol.">
        <title>Marinomonas hwangdonensis sp. nov., isolated from seawater.</title>
        <authorList>
            <person name="Jung Y.T."/>
            <person name="Oh T.K."/>
            <person name="Yoon J.H."/>
        </authorList>
    </citation>
    <scope>NUCLEOTIDE SEQUENCE [LARGE SCALE GENOMIC DNA]</scope>
    <source>
        <strain evidence="7 8">HDW-15</strain>
    </source>
</reference>
<dbReference type="Proteomes" id="UP000280507">
    <property type="component" value="Unassembled WGS sequence"/>
</dbReference>
<name>A0A3M8Q4B2_9GAMM</name>
<feature type="transmembrane region" description="Helical" evidence="6">
    <location>
        <begin position="225"/>
        <end position="248"/>
    </location>
</feature>
<accession>A0A3M8Q4B2</accession>
<evidence type="ECO:0000256" key="5">
    <source>
        <dbReference type="ARBA" id="ARBA00023136"/>
    </source>
</evidence>
<proteinExistence type="inferred from homology"/>